<evidence type="ECO:0000313" key="3">
    <source>
        <dbReference type="Proteomes" id="UP000193685"/>
    </source>
</evidence>
<proteinExistence type="predicted"/>
<dbReference type="EMBL" id="MCFI01000001">
    <property type="protein sequence ID" value="ORY88010.1"/>
    <property type="molecule type" value="Genomic_DNA"/>
</dbReference>
<feature type="compositionally biased region" description="Polar residues" evidence="1">
    <location>
        <begin position="119"/>
        <end position="144"/>
    </location>
</feature>
<name>A0A1Y2FVH8_PROLT</name>
<comment type="caution">
    <text evidence="2">The sequence shown here is derived from an EMBL/GenBank/DDBJ whole genome shotgun (WGS) entry which is preliminary data.</text>
</comment>
<protein>
    <submittedName>
        <fullName evidence="2">Uncharacterized protein</fullName>
    </submittedName>
</protein>
<feature type="region of interest" description="Disordered" evidence="1">
    <location>
        <begin position="61"/>
        <end position="144"/>
    </location>
</feature>
<dbReference type="RefSeq" id="XP_040728505.1">
    <property type="nucleotide sequence ID" value="XM_040868502.1"/>
</dbReference>
<accession>A0A1Y2FVH8</accession>
<organism evidence="2 3">
    <name type="scientific">Protomyces lactucae-debilis</name>
    <dbReference type="NCBI Taxonomy" id="2754530"/>
    <lineage>
        <taxon>Eukaryota</taxon>
        <taxon>Fungi</taxon>
        <taxon>Dikarya</taxon>
        <taxon>Ascomycota</taxon>
        <taxon>Taphrinomycotina</taxon>
        <taxon>Taphrinomycetes</taxon>
        <taxon>Taphrinales</taxon>
        <taxon>Protomycetaceae</taxon>
        <taxon>Protomyces</taxon>
    </lineage>
</organism>
<dbReference type="AlphaFoldDB" id="A0A1Y2FVH8"/>
<evidence type="ECO:0000313" key="2">
    <source>
        <dbReference type="EMBL" id="ORY88010.1"/>
    </source>
</evidence>
<dbReference type="GeneID" id="63785101"/>
<keyword evidence="3" id="KW-1185">Reference proteome</keyword>
<sequence length="225" mass="25244">MVDRSFWETLTFGRRLIRLKTAQNGGETGLEAEIADIERERDDRARTKNAERMRKRRAEAFAEESELEERARQTQLPSSDDRRFEGHKCRRIQEAARQRLRWSSQSSRRSQTPQARQALSNLSSNAVNAGTGSSASYVTAPNALPSQSTYTSTLDRQAMVNQLGFADMPSSDSLPVLDIFSALRARVEGFQSQIVGPRCRIGLLRHSLNLRINMTTAGPVPGRAH</sequence>
<dbReference type="Proteomes" id="UP000193685">
    <property type="component" value="Unassembled WGS sequence"/>
</dbReference>
<feature type="compositionally biased region" description="Low complexity" evidence="1">
    <location>
        <begin position="101"/>
        <end position="118"/>
    </location>
</feature>
<feature type="compositionally biased region" description="Basic and acidic residues" evidence="1">
    <location>
        <begin position="79"/>
        <end position="97"/>
    </location>
</feature>
<gene>
    <name evidence="2" type="ORF">BCR37DRAFT_375998</name>
</gene>
<evidence type="ECO:0000256" key="1">
    <source>
        <dbReference type="SAM" id="MobiDB-lite"/>
    </source>
</evidence>
<reference evidence="2 3" key="1">
    <citation type="submission" date="2016-07" db="EMBL/GenBank/DDBJ databases">
        <title>Pervasive Adenine N6-methylation of Active Genes in Fungi.</title>
        <authorList>
            <consortium name="DOE Joint Genome Institute"/>
            <person name="Mondo S.J."/>
            <person name="Dannebaum R.O."/>
            <person name="Kuo R.C."/>
            <person name="Labutti K."/>
            <person name="Haridas S."/>
            <person name="Kuo A."/>
            <person name="Salamov A."/>
            <person name="Ahrendt S.R."/>
            <person name="Lipzen A."/>
            <person name="Sullivan W."/>
            <person name="Andreopoulos W.B."/>
            <person name="Clum A."/>
            <person name="Lindquist E."/>
            <person name="Daum C."/>
            <person name="Ramamoorthy G.K."/>
            <person name="Gryganskyi A."/>
            <person name="Culley D."/>
            <person name="Magnuson J.K."/>
            <person name="James T.Y."/>
            <person name="O'Malley M.A."/>
            <person name="Stajich J.E."/>
            <person name="Spatafora J.W."/>
            <person name="Visel A."/>
            <person name="Grigoriev I.V."/>
        </authorList>
    </citation>
    <scope>NUCLEOTIDE SEQUENCE [LARGE SCALE GENOMIC DNA]</scope>
    <source>
        <strain evidence="2 3">12-1054</strain>
    </source>
</reference>